<evidence type="ECO:0000256" key="8">
    <source>
        <dbReference type="SAM" id="Coils"/>
    </source>
</evidence>
<dbReference type="Pfam" id="PF07568">
    <property type="entry name" value="HisKA_2"/>
    <property type="match status" value="1"/>
</dbReference>
<evidence type="ECO:0000259" key="11">
    <source>
        <dbReference type="SMART" id="SM00387"/>
    </source>
</evidence>
<feature type="coiled-coil region" evidence="8">
    <location>
        <begin position="587"/>
        <end position="618"/>
    </location>
</feature>
<dbReference type="Pfam" id="PF02518">
    <property type="entry name" value="HATPase_c"/>
    <property type="match status" value="1"/>
</dbReference>
<dbReference type="PANTHER" id="PTHR41523:SF8">
    <property type="entry name" value="ETHYLENE RESPONSE SENSOR PROTEIN"/>
    <property type="match status" value="1"/>
</dbReference>
<dbReference type="InterPro" id="IPR036890">
    <property type="entry name" value="HATPase_C_sf"/>
</dbReference>
<sequence length="822" mass="93310">MLRINMLCFLFCGLITFCASSQSIQPRNQSYTYYPPSKDSESWQRLNLQQSSTFLVVASEGQRDHDTSLYLASRSIGLSRYPLLAEGLNDPELKAQSWWIDTHQPGTGVHLLSAATGQQRLKLLVLLGAYYAFEPGNYRRYRDSVEYFLNRAIKESNAAGDNRLRRIAQCLLGKMYVQVNDAKGDIIFNQLIEDCRKSGDREMTARAFTCRGIYTGPTHVTFAQKISDLQKATDLYDSLNNKEAAINTLTGLGYMLVVSLQLDGAKQALLKGLTLAEDIHFPYTQYISDALSLVTLMQGKFGEPFRYSLQSMKAARETRDSLGWGFFYSRRADLYDIEGRYNESFEMMEQAANRFIADRNLAVYTILGTIVDRMGNAGQAKEAFQLARDVAGKVGPPQTLVEQFHYYQILSNCHIYLGMLDTAYFFAKKMDSLEARAELIRGPFRRETVNEQFGYIHLRRREYLKAREYLEKYFSNPSNANRLLSTQLANYRMLIRVDSALGDKTAALLHYEKYVQLLDSNFRITKIRQAEELQVLYNTQEKEKEIIMLNQSSTLKDANLKQANLLRNLTLAGIAGMIVIAVLLYRQNKLRKRNSNLISQKNEQLEELLEDREWLLKEIHHRVKNNLQIVTSLLSSQAIYINNEAAHAAIQDSKRRVFAMSLIHQKLYQSNNIATIAMAGYVNELIMHVQTSLGSGNRITIEQDIAPLNLDVSQAIPIGLIINECVVNSIKYAFPDNVRGMVRISLQKDEADHITLTIADNGIGLPLDFDITEQNSLGMELVRGLAKQLKGHLNVESGSGLHIVIRFALLKKQIEETPATIH</sequence>
<dbReference type="RefSeq" id="WP_237874729.1">
    <property type="nucleotide sequence ID" value="NZ_JAKLTR010000012.1"/>
</dbReference>
<keyword evidence="9" id="KW-1133">Transmembrane helix</keyword>
<gene>
    <name evidence="12" type="ORF">LZZ85_17975</name>
</gene>
<dbReference type="Proteomes" id="UP001165367">
    <property type="component" value="Unassembled WGS sequence"/>
</dbReference>
<comment type="catalytic activity">
    <reaction evidence="1">
        <text>ATP + protein L-histidine = ADP + protein N-phospho-L-histidine.</text>
        <dbReference type="EC" id="2.7.13.3"/>
    </reaction>
</comment>
<evidence type="ECO:0000256" key="7">
    <source>
        <dbReference type="ARBA" id="ARBA00022840"/>
    </source>
</evidence>
<evidence type="ECO:0000256" key="2">
    <source>
        <dbReference type="ARBA" id="ARBA00012438"/>
    </source>
</evidence>
<proteinExistence type="predicted"/>
<dbReference type="SUPFAM" id="SSF48452">
    <property type="entry name" value="TPR-like"/>
    <property type="match status" value="1"/>
</dbReference>
<dbReference type="SMART" id="SM00387">
    <property type="entry name" value="HATPase_c"/>
    <property type="match status" value="1"/>
</dbReference>
<dbReference type="InterPro" id="IPR011495">
    <property type="entry name" value="Sig_transdc_His_kin_sub2_dim/P"/>
</dbReference>
<protein>
    <recommendedName>
        <fullName evidence="2">histidine kinase</fullName>
        <ecNumber evidence="2">2.7.13.3</ecNumber>
    </recommendedName>
</protein>
<name>A0ABS9KV38_9BACT</name>
<evidence type="ECO:0000256" key="1">
    <source>
        <dbReference type="ARBA" id="ARBA00000085"/>
    </source>
</evidence>
<keyword evidence="10" id="KW-0732">Signal</keyword>
<evidence type="ECO:0000256" key="4">
    <source>
        <dbReference type="ARBA" id="ARBA00022679"/>
    </source>
</evidence>
<accession>A0ABS9KV38</accession>
<keyword evidence="8" id="KW-0175">Coiled coil</keyword>
<dbReference type="Gene3D" id="3.30.565.10">
    <property type="entry name" value="Histidine kinase-like ATPase, C-terminal domain"/>
    <property type="match status" value="1"/>
</dbReference>
<feature type="domain" description="Histidine kinase/HSP90-like ATPase" evidence="11">
    <location>
        <begin position="713"/>
        <end position="811"/>
    </location>
</feature>
<feature type="signal peptide" evidence="10">
    <location>
        <begin position="1"/>
        <end position="21"/>
    </location>
</feature>
<dbReference type="EC" id="2.7.13.3" evidence="2"/>
<evidence type="ECO:0000256" key="3">
    <source>
        <dbReference type="ARBA" id="ARBA00022553"/>
    </source>
</evidence>
<keyword evidence="13" id="KW-1185">Reference proteome</keyword>
<keyword evidence="9" id="KW-0472">Membrane</keyword>
<evidence type="ECO:0000256" key="9">
    <source>
        <dbReference type="SAM" id="Phobius"/>
    </source>
</evidence>
<dbReference type="GO" id="GO:0005524">
    <property type="term" value="F:ATP binding"/>
    <property type="evidence" value="ECO:0007669"/>
    <property type="project" value="UniProtKB-KW"/>
</dbReference>
<evidence type="ECO:0000313" key="12">
    <source>
        <dbReference type="EMBL" id="MCG2616191.1"/>
    </source>
</evidence>
<keyword evidence="7 12" id="KW-0067">ATP-binding</keyword>
<dbReference type="PANTHER" id="PTHR41523">
    <property type="entry name" value="TWO-COMPONENT SYSTEM SENSOR PROTEIN"/>
    <property type="match status" value="1"/>
</dbReference>
<evidence type="ECO:0000256" key="10">
    <source>
        <dbReference type="SAM" id="SignalP"/>
    </source>
</evidence>
<keyword evidence="6" id="KW-0418">Kinase</keyword>
<evidence type="ECO:0000256" key="5">
    <source>
        <dbReference type="ARBA" id="ARBA00022741"/>
    </source>
</evidence>
<dbReference type="InterPro" id="IPR011990">
    <property type="entry name" value="TPR-like_helical_dom_sf"/>
</dbReference>
<feature type="transmembrane region" description="Helical" evidence="9">
    <location>
        <begin position="565"/>
        <end position="585"/>
    </location>
</feature>
<dbReference type="EMBL" id="JAKLTR010000012">
    <property type="protein sequence ID" value="MCG2616191.1"/>
    <property type="molecule type" value="Genomic_DNA"/>
</dbReference>
<keyword evidence="9" id="KW-0812">Transmembrane</keyword>
<feature type="chain" id="PRO_5047528628" description="histidine kinase" evidence="10">
    <location>
        <begin position="22"/>
        <end position="822"/>
    </location>
</feature>
<dbReference type="InterPro" id="IPR003594">
    <property type="entry name" value="HATPase_dom"/>
</dbReference>
<evidence type="ECO:0000313" key="13">
    <source>
        <dbReference type="Proteomes" id="UP001165367"/>
    </source>
</evidence>
<dbReference type="Gene3D" id="3.30.450.20">
    <property type="entry name" value="PAS domain"/>
    <property type="match status" value="1"/>
</dbReference>
<keyword evidence="4" id="KW-0808">Transferase</keyword>
<keyword evidence="5" id="KW-0547">Nucleotide-binding</keyword>
<dbReference type="SUPFAM" id="SSF55874">
    <property type="entry name" value="ATPase domain of HSP90 chaperone/DNA topoisomerase II/histidine kinase"/>
    <property type="match status" value="1"/>
</dbReference>
<organism evidence="12 13">
    <name type="scientific">Terrimonas ginsenosidimutans</name>
    <dbReference type="NCBI Taxonomy" id="2908004"/>
    <lineage>
        <taxon>Bacteria</taxon>
        <taxon>Pseudomonadati</taxon>
        <taxon>Bacteroidota</taxon>
        <taxon>Chitinophagia</taxon>
        <taxon>Chitinophagales</taxon>
        <taxon>Chitinophagaceae</taxon>
        <taxon>Terrimonas</taxon>
    </lineage>
</organism>
<reference evidence="12" key="1">
    <citation type="submission" date="2022-01" db="EMBL/GenBank/DDBJ databases">
        <authorList>
            <person name="Jo J.-H."/>
            <person name="Im W.-T."/>
        </authorList>
    </citation>
    <scope>NUCLEOTIDE SEQUENCE</scope>
    <source>
        <strain evidence="12">NA20</strain>
    </source>
</reference>
<dbReference type="Gene3D" id="1.25.40.10">
    <property type="entry name" value="Tetratricopeptide repeat domain"/>
    <property type="match status" value="2"/>
</dbReference>
<keyword evidence="3" id="KW-0597">Phosphoprotein</keyword>
<comment type="caution">
    <text evidence="12">The sequence shown here is derived from an EMBL/GenBank/DDBJ whole genome shotgun (WGS) entry which is preliminary data.</text>
</comment>
<evidence type="ECO:0000256" key="6">
    <source>
        <dbReference type="ARBA" id="ARBA00022777"/>
    </source>
</evidence>